<accession>A0A2A5B814</accession>
<dbReference type="Gene3D" id="1.25.40.10">
    <property type="entry name" value="Tetratricopeptide repeat domain"/>
    <property type="match status" value="1"/>
</dbReference>
<evidence type="ECO:0000313" key="1">
    <source>
        <dbReference type="EMBL" id="PCJ27471.1"/>
    </source>
</evidence>
<sequence length="230" mass="25705">MKHLKTLDSSTAGTRACILLFVLVVYLFLPVVAASSESTDTFEFLSEDYADAMLNIEDKSELKQRLGYLLEKATVLRDTSGSPESIYLLARITYGSSTNQSVFGVRRAMRVSKELIEQALKIDEELLSGTPKALLGYLYVGLPGWPMSFGDKDKGLELLKEAMAIDDQNMSNNYFFAGGLIREGNYEAARDQLIRARELADSNSSMVNMQALILREINSDLRNIEERLSH</sequence>
<proteinExistence type="predicted"/>
<comment type="caution">
    <text evidence="1">The sequence shown here is derived from an EMBL/GenBank/DDBJ whole genome shotgun (WGS) entry which is preliminary data.</text>
</comment>
<gene>
    <name evidence="1" type="ORF">COA96_02940</name>
</gene>
<name>A0A2A5B814_9GAMM</name>
<protein>
    <recommendedName>
        <fullName evidence="3">Tetratricopeptide repeat protein</fullName>
    </recommendedName>
</protein>
<evidence type="ECO:0008006" key="3">
    <source>
        <dbReference type="Google" id="ProtNLM"/>
    </source>
</evidence>
<reference evidence="2" key="1">
    <citation type="submission" date="2017-08" db="EMBL/GenBank/DDBJ databases">
        <title>A dynamic microbial community with high functional redundancy inhabits the cold, oxic subseafloor aquifer.</title>
        <authorList>
            <person name="Tully B.J."/>
            <person name="Wheat C.G."/>
            <person name="Glazer B.T."/>
            <person name="Huber J.A."/>
        </authorList>
    </citation>
    <scope>NUCLEOTIDE SEQUENCE [LARGE SCALE GENOMIC DNA]</scope>
</reference>
<dbReference type="Proteomes" id="UP000218327">
    <property type="component" value="Unassembled WGS sequence"/>
</dbReference>
<dbReference type="InterPro" id="IPR011990">
    <property type="entry name" value="TPR-like_helical_dom_sf"/>
</dbReference>
<evidence type="ECO:0000313" key="2">
    <source>
        <dbReference type="Proteomes" id="UP000218327"/>
    </source>
</evidence>
<dbReference type="SUPFAM" id="SSF48452">
    <property type="entry name" value="TPR-like"/>
    <property type="match status" value="1"/>
</dbReference>
<dbReference type="AlphaFoldDB" id="A0A2A5B814"/>
<dbReference type="EMBL" id="NVVJ01000006">
    <property type="protein sequence ID" value="PCJ27471.1"/>
    <property type="molecule type" value="Genomic_DNA"/>
</dbReference>
<organism evidence="1 2">
    <name type="scientific">SAR86 cluster bacterium</name>
    <dbReference type="NCBI Taxonomy" id="2030880"/>
    <lineage>
        <taxon>Bacteria</taxon>
        <taxon>Pseudomonadati</taxon>
        <taxon>Pseudomonadota</taxon>
        <taxon>Gammaproteobacteria</taxon>
        <taxon>SAR86 cluster</taxon>
    </lineage>
</organism>